<dbReference type="GO" id="GO:0005737">
    <property type="term" value="C:cytoplasm"/>
    <property type="evidence" value="ECO:0007669"/>
    <property type="project" value="UniProtKB-SubCell"/>
</dbReference>
<protein>
    <recommendedName>
        <fullName evidence="8">Armadillo repeat-containing protein 8</fullName>
    </recommendedName>
</protein>
<comment type="subcellular location">
    <subcellularLocation>
        <location evidence="2">Cytoplasm</location>
    </subcellularLocation>
    <subcellularLocation>
        <location evidence="1">Nucleus</location>
    </subcellularLocation>
</comment>
<dbReference type="SMART" id="SM00185">
    <property type="entry name" value="ARM"/>
    <property type="match status" value="2"/>
</dbReference>
<dbReference type="Pfam" id="PF00514">
    <property type="entry name" value="Arm"/>
    <property type="match status" value="1"/>
</dbReference>
<dbReference type="AlphaFoldDB" id="A0ABC8T5J7"/>
<accession>A0ABC8T5J7</accession>
<dbReference type="InterPro" id="IPR011989">
    <property type="entry name" value="ARM-like"/>
</dbReference>
<evidence type="ECO:0000313" key="7">
    <source>
        <dbReference type="Proteomes" id="UP001642360"/>
    </source>
</evidence>
<evidence type="ECO:0000256" key="1">
    <source>
        <dbReference type="ARBA" id="ARBA00004123"/>
    </source>
</evidence>
<keyword evidence="3" id="KW-0963">Cytoplasm</keyword>
<dbReference type="GO" id="GO:0005634">
    <property type="term" value="C:nucleus"/>
    <property type="evidence" value="ECO:0007669"/>
    <property type="project" value="UniProtKB-SubCell"/>
</dbReference>
<evidence type="ECO:0000256" key="5">
    <source>
        <dbReference type="ARBA" id="ARBA00023242"/>
    </source>
</evidence>
<dbReference type="InterPro" id="IPR038739">
    <property type="entry name" value="ARMC8/Vid28"/>
</dbReference>
<evidence type="ECO:0008006" key="8">
    <source>
        <dbReference type="Google" id="ProtNLM"/>
    </source>
</evidence>
<evidence type="ECO:0000256" key="2">
    <source>
        <dbReference type="ARBA" id="ARBA00004496"/>
    </source>
</evidence>
<evidence type="ECO:0000256" key="4">
    <source>
        <dbReference type="ARBA" id="ARBA00022737"/>
    </source>
</evidence>
<dbReference type="PANTHER" id="PTHR15651">
    <property type="entry name" value="ARMADILLO REPEAT-CONTAINING PROTEIN 8"/>
    <property type="match status" value="1"/>
</dbReference>
<evidence type="ECO:0000256" key="3">
    <source>
        <dbReference type="ARBA" id="ARBA00022490"/>
    </source>
</evidence>
<dbReference type="InterPro" id="IPR016024">
    <property type="entry name" value="ARM-type_fold"/>
</dbReference>
<keyword evidence="5" id="KW-0539">Nucleus</keyword>
<dbReference type="SUPFAM" id="SSF48371">
    <property type="entry name" value="ARM repeat"/>
    <property type="match status" value="1"/>
</dbReference>
<dbReference type="InterPro" id="IPR000225">
    <property type="entry name" value="Armadillo"/>
</dbReference>
<sequence length="246" mass="26952">MLKETLDVAALGAISNIVVDFTVHKSMFIKCGGVEHLVQRSNSMDSTIKVHAVWALRNLIFLVDNRCKERILSELTASTLASLICDPEAFVQEQALAFVRNLVDGPLDSVEYVLAEDGLLLHAIGRQLQSASKAEVLIQGMYILSNVASGNESHKEAVMHQLFPQAGNNSNSVMVKFLRSNDSRLRTAASWALVNLSFPSCPGASGRVIKLRNAGVVSQLKNMMNDPCLDVKWWNIAAIKRDFDAG</sequence>
<keyword evidence="4" id="KW-0677">Repeat</keyword>
<evidence type="ECO:0000313" key="6">
    <source>
        <dbReference type="EMBL" id="CAK9164686.1"/>
    </source>
</evidence>
<dbReference type="Gene3D" id="1.25.10.10">
    <property type="entry name" value="Leucine-rich Repeat Variant"/>
    <property type="match status" value="1"/>
</dbReference>
<organism evidence="6 7">
    <name type="scientific">Ilex paraguariensis</name>
    <name type="common">yerba mate</name>
    <dbReference type="NCBI Taxonomy" id="185542"/>
    <lineage>
        <taxon>Eukaryota</taxon>
        <taxon>Viridiplantae</taxon>
        <taxon>Streptophyta</taxon>
        <taxon>Embryophyta</taxon>
        <taxon>Tracheophyta</taxon>
        <taxon>Spermatophyta</taxon>
        <taxon>Magnoliopsida</taxon>
        <taxon>eudicotyledons</taxon>
        <taxon>Gunneridae</taxon>
        <taxon>Pentapetalae</taxon>
        <taxon>asterids</taxon>
        <taxon>campanulids</taxon>
        <taxon>Aquifoliales</taxon>
        <taxon>Aquifoliaceae</taxon>
        <taxon>Ilex</taxon>
    </lineage>
</organism>
<name>A0ABC8T5J7_9AQUA</name>
<reference evidence="6 7" key="1">
    <citation type="submission" date="2024-02" db="EMBL/GenBank/DDBJ databases">
        <authorList>
            <person name="Vignale AGUSTIN F."/>
            <person name="Sosa J E."/>
            <person name="Modenutti C."/>
        </authorList>
    </citation>
    <scope>NUCLEOTIDE SEQUENCE [LARGE SCALE GENOMIC DNA]</scope>
</reference>
<dbReference type="PANTHER" id="PTHR15651:SF7">
    <property type="entry name" value="ARMADILLO REPEAT-CONTAINING PROTEIN 8"/>
    <property type="match status" value="1"/>
</dbReference>
<comment type="caution">
    <text evidence="6">The sequence shown here is derived from an EMBL/GenBank/DDBJ whole genome shotgun (WGS) entry which is preliminary data.</text>
</comment>
<dbReference type="EMBL" id="CAUOFW020004269">
    <property type="protein sequence ID" value="CAK9164686.1"/>
    <property type="molecule type" value="Genomic_DNA"/>
</dbReference>
<proteinExistence type="predicted"/>
<keyword evidence="7" id="KW-1185">Reference proteome</keyword>
<gene>
    <name evidence="6" type="ORF">ILEXP_LOCUS33833</name>
</gene>
<dbReference type="Proteomes" id="UP001642360">
    <property type="component" value="Unassembled WGS sequence"/>
</dbReference>